<keyword evidence="4 9" id="KW-0597">Phosphoprotein</keyword>
<dbReference type="EMBL" id="JADGIK010000005">
    <property type="protein sequence ID" value="MBF0597395.1"/>
    <property type="molecule type" value="Genomic_DNA"/>
</dbReference>
<feature type="compositionally biased region" description="Acidic residues" evidence="12">
    <location>
        <begin position="620"/>
        <end position="629"/>
    </location>
</feature>
<organism evidence="13 14">
    <name type="scientific">Faecalibacter rhinopitheci</name>
    <dbReference type="NCBI Taxonomy" id="2779678"/>
    <lineage>
        <taxon>Bacteria</taxon>
        <taxon>Pseudomonadati</taxon>
        <taxon>Bacteroidota</taxon>
        <taxon>Flavobacteriia</taxon>
        <taxon>Flavobacteriales</taxon>
        <taxon>Weeksellaceae</taxon>
        <taxon>Faecalibacter</taxon>
    </lineage>
</organism>
<feature type="compositionally biased region" description="Low complexity" evidence="12">
    <location>
        <begin position="605"/>
        <end position="614"/>
    </location>
</feature>
<dbReference type="GO" id="GO:0005737">
    <property type="term" value="C:cytoplasm"/>
    <property type="evidence" value="ECO:0007669"/>
    <property type="project" value="UniProtKB-ARBA"/>
</dbReference>
<comment type="induction">
    <text evidence="9">By stress conditions e.g. heat shock.</text>
</comment>
<dbReference type="InterPro" id="IPR029047">
    <property type="entry name" value="HSP70_peptide-bd_sf"/>
</dbReference>
<dbReference type="Gene3D" id="1.20.1270.10">
    <property type="match status" value="1"/>
</dbReference>
<dbReference type="HAMAP" id="MF_00332">
    <property type="entry name" value="DnaK"/>
    <property type="match status" value="1"/>
</dbReference>
<gene>
    <name evidence="9 13" type="primary">dnaK</name>
    <name evidence="13" type="ORF">IM532_08030</name>
</gene>
<sequence length="629" mass="67723">MSKIIGIDLGTTNSCVSVMEGSEPVVIPNAEGKRTTPSIVAFVEGGERKVGDSAKRQAVTNPHKTIYSIKRFMGTKFNTQDTEGVPYNVVKGDNDTPRVEIDGRMYTPQEISAMTLQKMKKTAEDYLGQEVTRAVITVPAYFNDAQRQATKEAGEIAGLKVERIINEPTAAALAYGLDKATSDKKIAVYDLGGGTFDISILELGDGVFEVLSTNGDTRLGGDDFDDAIIDWLANEFKAAENVDLKKDAMALQRLREAAEKAKIELSSSAQTEINLPYITANETGPKHLVQTLTRAKFDQLTEDLVRRSMEPCKKALNDAGLSISDIDEVILVGGSTRIPKIQEEVEKFFGKKPSKGVNPDEVVAVGAAIQGGVLTGDVKDVLLLDVTPLSLGIETLGGVFTKLIESNTTIPTKKSEVFSTAVDNQPAVTLRIGQGERPLFNDNKEIGHFDLVDIPPAQRGVPQIEVTFDIDANGILSVSAKDKGTGKEQSIKIEASSGLSEADIERMKQEAKDNAAKDEEAKTKIEKINAADALIFQTEKQLSEYGEKIPADKKQPIEDALTEVKAAHAAEDITAIDASMEKLNTAWNAASEEIYAAMNEGQQGGAQAQPGAGDAKADGVEDVDFEEVK</sequence>
<dbReference type="FunFam" id="3.30.420.40:FF:000004">
    <property type="entry name" value="Molecular chaperone DnaK"/>
    <property type="match status" value="1"/>
</dbReference>
<keyword evidence="5 9" id="KW-0547">Nucleotide-binding</keyword>
<dbReference type="FunFam" id="1.20.1270.10:FF:000001">
    <property type="entry name" value="Molecular chaperone DnaK"/>
    <property type="match status" value="1"/>
</dbReference>
<dbReference type="Gene3D" id="3.30.420.40">
    <property type="match status" value="2"/>
</dbReference>
<dbReference type="Proteomes" id="UP000608754">
    <property type="component" value="Unassembled WGS sequence"/>
</dbReference>
<dbReference type="FunFam" id="3.30.420.40:FF:000020">
    <property type="entry name" value="Chaperone protein HscA homolog"/>
    <property type="match status" value="1"/>
</dbReference>
<evidence type="ECO:0000256" key="12">
    <source>
        <dbReference type="SAM" id="MobiDB-lite"/>
    </source>
</evidence>
<evidence type="ECO:0000256" key="9">
    <source>
        <dbReference type="HAMAP-Rule" id="MF_00332"/>
    </source>
</evidence>
<comment type="function">
    <text evidence="1 9">Acts as a chaperone.</text>
</comment>
<dbReference type="PANTHER" id="PTHR19375">
    <property type="entry name" value="HEAT SHOCK PROTEIN 70KDA"/>
    <property type="match status" value="1"/>
</dbReference>
<evidence type="ECO:0000256" key="11">
    <source>
        <dbReference type="SAM" id="Coils"/>
    </source>
</evidence>
<dbReference type="FunFam" id="3.90.640.10:FF:000003">
    <property type="entry name" value="Molecular chaperone DnaK"/>
    <property type="match status" value="1"/>
</dbReference>
<protein>
    <recommendedName>
        <fullName evidence="3 9">Chaperone protein DnaK</fullName>
    </recommendedName>
    <alternativeName>
        <fullName evidence="9">HSP70</fullName>
    </alternativeName>
    <alternativeName>
        <fullName evidence="9">Heat shock 70 kDa protein</fullName>
    </alternativeName>
    <alternativeName>
        <fullName evidence="9">Heat shock protein 70</fullName>
    </alternativeName>
</protein>
<dbReference type="FunFam" id="2.60.34.10:FF:000014">
    <property type="entry name" value="Chaperone protein DnaK HSP70"/>
    <property type="match status" value="1"/>
</dbReference>
<dbReference type="Gene3D" id="3.90.640.10">
    <property type="entry name" value="Actin, Chain A, domain 4"/>
    <property type="match status" value="1"/>
</dbReference>
<comment type="caution">
    <text evidence="13">The sequence shown here is derived from an EMBL/GenBank/DDBJ whole genome shotgun (WGS) entry which is preliminary data.</text>
</comment>
<evidence type="ECO:0000313" key="13">
    <source>
        <dbReference type="EMBL" id="MBF0597395.1"/>
    </source>
</evidence>
<dbReference type="NCBIfam" id="NF001413">
    <property type="entry name" value="PRK00290.1"/>
    <property type="match status" value="1"/>
</dbReference>
<evidence type="ECO:0000256" key="6">
    <source>
        <dbReference type="ARBA" id="ARBA00022840"/>
    </source>
</evidence>
<keyword evidence="6 9" id="KW-0067">ATP-binding</keyword>
<reference evidence="13" key="1">
    <citation type="submission" date="2020-10" db="EMBL/GenBank/DDBJ databases">
        <authorList>
            <person name="Lu T."/>
            <person name="Wang Q."/>
            <person name="Han X."/>
        </authorList>
    </citation>
    <scope>NUCLEOTIDE SEQUENCE</scope>
    <source>
        <strain evidence="13">WQ 117</strain>
    </source>
</reference>
<dbReference type="Pfam" id="PF00012">
    <property type="entry name" value="HSP70"/>
    <property type="match status" value="1"/>
</dbReference>
<dbReference type="RefSeq" id="WP_194182951.1">
    <property type="nucleotide sequence ID" value="NZ_JADGIK010000005.1"/>
</dbReference>
<dbReference type="CDD" id="cd10234">
    <property type="entry name" value="ASKHA_NBD_HSP70_DnaK-like"/>
    <property type="match status" value="1"/>
</dbReference>
<keyword evidence="14" id="KW-1185">Reference proteome</keyword>
<keyword evidence="11" id="KW-0175">Coiled coil</keyword>
<dbReference type="NCBIfam" id="TIGR02350">
    <property type="entry name" value="prok_dnaK"/>
    <property type="match status" value="1"/>
</dbReference>
<evidence type="ECO:0000256" key="7">
    <source>
        <dbReference type="ARBA" id="ARBA00023016"/>
    </source>
</evidence>
<evidence type="ECO:0000256" key="2">
    <source>
        <dbReference type="ARBA" id="ARBA00007381"/>
    </source>
</evidence>
<evidence type="ECO:0000256" key="3">
    <source>
        <dbReference type="ARBA" id="ARBA00014415"/>
    </source>
</evidence>
<dbReference type="GO" id="GO:0140662">
    <property type="term" value="F:ATP-dependent protein folding chaperone"/>
    <property type="evidence" value="ECO:0007669"/>
    <property type="project" value="InterPro"/>
</dbReference>
<dbReference type="GO" id="GO:0005524">
    <property type="term" value="F:ATP binding"/>
    <property type="evidence" value="ECO:0007669"/>
    <property type="project" value="UniProtKB-UniRule"/>
</dbReference>
<evidence type="ECO:0000256" key="10">
    <source>
        <dbReference type="RuleBase" id="RU003322"/>
    </source>
</evidence>
<dbReference type="InterPro" id="IPR043129">
    <property type="entry name" value="ATPase_NBD"/>
</dbReference>
<dbReference type="SUPFAM" id="SSF53067">
    <property type="entry name" value="Actin-like ATPase domain"/>
    <property type="match status" value="2"/>
</dbReference>
<dbReference type="PROSITE" id="PS00297">
    <property type="entry name" value="HSP70_1"/>
    <property type="match status" value="1"/>
</dbReference>
<dbReference type="InterPro" id="IPR029048">
    <property type="entry name" value="HSP70_C_sf"/>
</dbReference>
<feature type="modified residue" description="Phosphothreonine; by autocatalysis" evidence="9">
    <location>
        <position position="195"/>
    </location>
</feature>
<dbReference type="InterPro" id="IPR012725">
    <property type="entry name" value="Chaperone_DnaK"/>
</dbReference>
<dbReference type="NCBIfam" id="NF003520">
    <property type="entry name" value="PRK05183.1"/>
    <property type="match status" value="1"/>
</dbReference>
<evidence type="ECO:0000256" key="1">
    <source>
        <dbReference type="ARBA" id="ARBA00002290"/>
    </source>
</evidence>
<dbReference type="PROSITE" id="PS00329">
    <property type="entry name" value="HSP70_2"/>
    <property type="match status" value="1"/>
</dbReference>
<dbReference type="PROSITE" id="PS01036">
    <property type="entry name" value="HSP70_3"/>
    <property type="match status" value="1"/>
</dbReference>
<name>A0A8J7G8P0_9FLAO</name>
<proteinExistence type="evidence at transcript level"/>
<keyword evidence="8 9" id="KW-0143">Chaperone</keyword>
<evidence type="ECO:0000256" key="4">
    <source>
        <dbReference type="ARBA" id="ARBA00022553"/>
    </source>
</evidence>
<feature type="region of interest" description="Disordered" evidence="12">
    <location>
        <begin position="598"/>
        <end position="629"/>
    </location>
</feature>
<evidence type="ECO:0000256" key="5">
    <source>
        <dbReference type="ARBA" id="ARBA00022741"/>
    </source>
</evidence>
<feature type="coiled-coil region" evidence="11">
    <location>
        <begin position="241"/>
        <end position="271"/>
    </location>
</feature>
<comment type="similarity">
    <text evidence="2 9 10">Belongs to the heat shock protein 70 family.</text>
</comment>
<evidence type="ECO:0000313" key="14">
    <source>
        <dbReference type="Proteomes" id="UP000608754"/>
    </source>
</evidence>
<dbReference type="AlphaFoldDB" id="A0A8J7G8P0"/>
<dbReference type="InterPro" id="IPR013126">
    <property type="entry name" value="Hsp_70_fam"/>
</dbReference>
<accession>A0A8J7G8P0</accession>
<dbReference type="PRINTS" id="PR00301">
    <property type="entry name" value="HEATSHOCK70"/>
</dbReference>
<evidence type="ECO:0000256" key="8">
    <source>
        <dbReference type="ARBA" id="ARBA00023186"/>
    </source>
</evidence>
<dbReference type="Gene3D" id="2.60.34.10">
    <property type="entry name" value="Substrate Binding Domain Of DNAk, Chain A, domain 1"/>
    <property type="match status" value="1"/>
</dbReference>
<dbReference type="InterPro" id="IPR018181">
    <property type="entry name" value="Heat_shock_70_CS"/>
</dbReference>
<keyword evidence="7 9" id="KW-0346">Stress response</keyword>
<dbReference type="SUPFAM" id="SSF100920">
    <property type="entry name" value="Heat shock protein 70kD (HSP70), peptide-binding domain"/>
    <property type="match status" value="1"/>
</dbReference>
<dbReference type="GO" id="GO:0051082">
    <property type="term" value="F:unfolded protein binding"/>
    <property type="evidence" value="ECO:0007669"/>
    <property type="project" value="InterPro"/>
</dbReference>